<dbReference type="InterPro" id="IPR050298">
    <property type="entry name" value="Gram-neg_bact_OMP"/>
</dbReference>
<dbReference type="PANTHER" id="PTHR34501">
    <property type="entry name" value="PROTEIN YDDL-RELATED"/>
    <property type="match status" value="1"/>
</dbReference>
<keyword evidence="3" id="KW-0813">Transport</keyword>
<dbReference type="InterPro" id="IPR033900">
    <property type="entry name" value="Gram_neg_porin_domain"/>
</dbReference>
<keyword evidence="8" id="KW-0626">Porin</keyword>
<dbReference type="GO" id="GO:0015288">
    <property type="term" value="F:porin activity"/>
    <property type="evidence" value="ECO:0007669"/>
    <property type="project" value="UniProtKB-KW"/>
</dbReference>
<keyword evidence="9" id="KW-0472">Membrane</keyword>
<evidence type="ECO:0000313" key="14">
    <source>
        <dbReference type="Proteomes" id="UP000184096"/>
    </source>
</evidence>
<keyword evidence="11" id="KW-0175">Coiled coil</keyword>
<dbReference type="SUPFAM" id="SSF56935">
    <property type="entry name" value="Porins"/>
    <property type="match status" value="1"/>
</dbReference>
<protein>
    <submittedName>
        <fullName evidence="13">Outer membrane protein (Porin)</fullName>
    </submittedName>
</protein>
<evidence type="ECO:0000256" key="4">
    <source>
        <dbReference type="ARBA" id="ARBA00022452"/>
    </source>
</evidence>
<dbReference type="GO" id="GO:0009279">
    <property type="term" value="C:cell outer membrane"/>
    <property type="evidence" value="ECO:0007669"/>
    <property type="project" value="UniProtKB-SubCell"/>
</dbReference>
<gene>
    <name evidence="13" type="ORF">SAMN05444170_4833</name>
</gene>
<keyword evidence="7" id="KW-0406">Ion transport</keyword>
<name>A0A1M7UFF0_9BRAD</name>
<evidence type="ECO:0000256" key="1">
    <source>
        <dbReference type="ARBA" id="ARBA00004571"/>
    </source>
</evidence>
<dbReference type="Gene3D" id="2.40.160.10">
    <property type="entry name" value="Porin"/>
    <property type="match status" value="1"/>
</dbReference>
<keyword evidence="5" id="KW-0812">Transmembrane</keyword>
<comment type="subcellular location">
    <subcellularLocation>
        <location evidence="1">Cell outer membrane</location>
        <topology evidence="1">Multi-pass membrane protein</topology>
    </subcellularLocation>
</comment>
<dbReference type="RefSeq" id="WP_156898675.1">
    <property type="nucleotide sequence ID" value="NZ_LT670849.1"/>
</dbReference>
<dbReference type="OrthoDB" id="5932506at2"/>
<dbReference type="EMBL" id="LT670849">
    <property type="protein sequence ID" value="SHN81654.1"/>
    <property type="molecule type" value="Genomic_DNA"/>
</dbReference>
<keyword evidence="4" id="KW-1134">Transmembrane beta strand</keyword>
<evidence type="ECO:0000256" key="9">
    <source>
        <dbReference type="ARBA" id="ARBA00023136"/>
    </source>
</evidence>
<proteinExistence type="predicted"/>
<evidence type="ECO:0000256" key="7">
    <source>
        <dbReference type="ARBA" id="ARBA00023065"/>
    </source>
</evidence>
<feature type="coiled-coil region" evidence="11">
    <location>
        <begin position="16"/>
        <end position="54"/>
    </location>
</feature>
<evidence type="ECO:0000256" key="5">
    <source>
        <dbReference type="ARBA" id="ARBA00022692"/>
    </source>
</evidence>
<reference evidence="14" key="1">
    <citation type="submission" date="2016-11" db="EMBL/GenBank/DDBJ databases">
        <authorList>
            <person name="Varghese N."/>
            <person name="Submissions S."/>
        </authorList>
    </citation>
    <scope>NUCLEOTIDE SEQUENCE [LARGE SCALE GENOMIC DNA]</scope>
    <source>
        <strain evidence="14">GAS401</strain>
    </source>
</reference>
<evidence type="ECO:0000256" key="10">
    <source>
        <dbReference type="ARBA" id="ARBA00023237"/>
    </source>
</evidence>
<dbReference type="CDD" id="cd00342">
    <property type="entry name" value="gram_neg_porins"/>
    <property type="match status" value="1"/>
</dbReference>
<evidence type="ECO:0000256" key="2">
    <source>
        <dbReference type="ARBA" id="ARBA00011233"/>
    </source>
</evidence>
<dbReference type="GO" id="GO:0046930">
    <property type="term" value="C:pore complex"/>
    <property type="evidence" value="ECO:0007669"/>
    <property type="project" value="UniProtKB-KW"/>
</dbReference>
<keyword evidence="10" id="KW-0998">Cell outer membrane</keyword>
<evidence type="ECO:0000256" key="8">
    <source>
        <dbReference type="ARBA" id="ARBA00023114"/>
    </source>
</evidence>
<comment type="subunit">
    <text evidence="2">Homotrimer.</text>
</comment>
<dbReference type="AlphaFoldDB" id="A0A1M7UFF0"/>
<evidence type="ECO:0000256" key="11">
    <source>
        <dbReference type="SAM" id="Coils"/>
    </source>
</evidence>
<feature type="signal peptide" evidence="12">
    <location>
        <begin position="1"/>
        <end position="20"/>
    </location>
</feature>
<keyword evidence="6 12" id="KW-0732">Signal</keyword>
<dbReference type="GO" id="GO:0006811">
    <property type="term" value="P:monoatomic ion transport"/>
    <property type="evidence" value="ECO:0007669"/>
    <property type="project" value="UniProtKB-KW"/>
</dbReference>
<dbReference type="PANTHER" id="PTHR34501:SF9">
    <property type="entry name" value="MAJOR OUTER MEMBRANE PROTEIN P.IA"/>
    <property type="match status" value="1"/>
</dbReference>
<evidence type="ECO:0000256" key="6">
    <source>
        <dbReference type="ARBA" id="ARBA00022729"/>
    </source>
</evidence>
<evidence type="ECO:0000313" key="13">
    <source>
        <dbReference type="EMBL" id="SHN81654.1"/>
    </source>
</evidence>
<organism evidence="13 14">
    <name type="scientific">Bradyrhizobium erythrophlei</name>
    <dbReference type="NCBI Taxonomy" id="1437360"/>
    <lineage>
        <taxon>Bacteria</taxon>
        <taxon>Pseudomonadati</taxon>
        <taxon>Pseudomonadota</taxon>
        <taxon>Alphaproteobacteria</taxon>
        <taxon>Hyphomicrobiales</taxon>
        <taxon>Nitrobacteraceae</taxon>
        <taxon>Bradyrhizobium</taxon>
    </lineage>
</organism>
<accession>A0A1M7UFF0</accession>
<evidence type="ECO:0000256" key="3">
    <source>
        <dbReference type="ARBA" id="ARBA00022448"/>
    </source>
</evidence>
<evidence type="ECO:0000256" key="12">
    <source>
        <dbReference type="SAM" id="SignalP"/>
    </source>
</evidence>
<sequence>MKRIFISATAILAFSAAAHADELSDIQAQAKQLREQMSKRLADLEKRQKALEAQQKAQVPAISPVDAMAADLPYKAAVKARPVENDDICIKGICVYGNFDMGLSYIQHGAPLNAIATPPLNYLISKNSNGAYFGAGANQLSTSFIGLKGKQEIGDNLYVVFNLQTYFDPGSGIAMSGPGSIAQNNGLTTNLGLQNSFGDSSKAGQMFNQAAYFGISSPTYGTFTMGRQSPLSADLVSNYDALSGASAFSLLAFQGANGGGGDTEDRVYDNSYEYRVEVGPVRLAAIAQLRNGGNSSTGNAFQGDIGFDYMGLSMDFVGGKIYDAVAAAPLSPAQLAASITTVANGNGIIAGTVSDNTVFQVGAKYVIGPWKFYGGYENVHFANPDNPLVPGAFVTGGYILGAGGAINNTNFTNERVLQTGWIGVRYSITSALDVTGAFYHEWQNSFATGVNTGCNDARASQCSGSLDAVSLVLDWRFAKHMDFYAGVMWSQAQNGLASGFLQANGTNAGGTIIGGPNKASSYDPGIGLRYQF</sequence>
<feature type="chain" id="PRO_5012455470" evidence="12">
    <location>
        <begin position="21"/>
        <end position="532"/>
    </location>
</feature>
<dbReference type="InterPro" id="IPR023614">
    <property type="entry name" value="Porin_dom_sf"/>
</dbReference>
<keyword evidence="14" id="KW-1185">Reference proteome</keyword>
<dbReference type="Proteomes" id="UP000184096">
    <property type="component" value="Chromosome I"/>
</dbReference>